<accession>A0A4Y7Q570</accession>
<dbReference type="VEuPathDB" id="FungiDB:BD410DRAFT_789054"/>
<feature type="transmembrane region" description="Helical" evidence="2">
    <location>
        <begin position="242"/>
        <end position="259"/>
    </location>
</feature>
<keyword evidence="4" id="KW-1185">Reference proteome</keyword>
<dbReference type="EMBL" id="ML170177">
    <property type="protein sequence ID" value="TDL21970.1"/>
    <property type="molecule type" value="Genomic_DNA"/>
</dbReference>
<feature type="transmembrane region" description="Helical" evidence="2">
    <location>
        <begin position="184"/>
        <end position="206"/>
    </location>
</feature>
<feature type="transmembrane region" description="Helical" evidence="2">
    <location>
        <begin position="111"/>
        <end position="129"/>
    </location>
</feature>
<dbReference type="Proteomes" id="UP000294933">
    <property type="component" value="Unassembled WGS sequence"/>
</dbReference>
<dbReference type="OrthoDB" id="3038990at2759"/>
<reference evidence="3 4" key="1">
    <citation type="submission" date="2018-06" db="EMBL/GenBank/DDBJ databases">
        <title>A transcriptomic atlas of mushroom development highlights an independent origin of complex multicellularity.</title>
        <authorList>
            <consortium name="DOE Joint Genome Institute"/>
            <person name="Krizsan K."/>
            <person name="Almasi E."/>
            <person name="Merenyi Z."/>
            <person name="Sahu N."/>
            <person name="Viragh M."/>
            <person name="Koszo T."/>
            <person name="Mondo S."/>
            <person name="Kiss B."/>
            <person name="Balint B."/>
            <person name="Kues U."/>
            <person name="Barry K."/>
            <person name="Hegedus J.C."/>
            <person name="Henrissat B."/>
            <person name="Johnson J."/>
            <person name="Lipzen A."/>
            <person name="Ohm R."/>
            <person name="Nagy I."/>
            <person name="Pangilinan J."/>
            <person name="Yan J."/>
            <person name="Xiong Y."/>
            <person name="Grigoriev I.V."/>
            <person name="Hibbett D.S."/>
            <person name="Nagy L.G."/>
        </authorList>
    </citation>
    <scope>NUCLEOTIDE SEQUENCE [LARGE SCALE GENOMIC DNA]</scope>
    <source>
        <strain evidence="3 4">SZMC22713</strain>
    </source>
</reference>
<keyword evidence="2" id="KW-0812">Transmembrane</keyword>
<evidence type="ECO:0000313" key="3">
    <source>
        <dbReference type="EMBL" id="TDL21970.1"/>
    </source>
</evidence>
<keyword evidence="2" id="KW-0472">Membrane</keyword>
<evidence type="ECO:0000256" key="1">
    <source>
        <dbReference type="SAM" id="MobiDB-lite"/>
    </source>
</evidence>
<keyword evidence="2" id="KW-1133">Transmembrane helix</keyword>
<dbReference type="AlphaFoldDB" id="A0A4Y7Q570"/>
<gene>
    <name evidence="3" type="ORF">BD410DRAFT_789054</name>
</gene>
<protein>
    <submittedName>
        <fullName evidence="3">Uncharacterized protein</fullName>
    </submittedName>
</protein>
<feature type="transmembrane region" description="Helical" evidence="2">
    <location>
        <begin position="78"/>
        <end position="99"/>
    </location>
</feature>
<name>A0A4Y7Q570_9AGAM</name>
<evidence type="ECO:0000313" key="4">
    <source>
        <dbReference type="Proteomes" id="UP000294933"/>
    </source>
</evidence>
<proteinExistence type="predicted"/>
<feature type="region of interest" description="Disordered" evidence="1">
    <location>
        <begin position="355"/>
        <end position="375"/>
    </location>
</feature>
<sequence length="375" mass="40743">MSAPQIPPQPPSGYPNSSFPILNPMTALAYLPPVIADQIEISRYIYVGAFSAFMWDVLTNLNNDYKLLFKFTVRPPTVVYFLSRIMTLAFLTSAMLFPIASIGDCQKLQTALGSCFAVAVPATSLLFFFRVRAIFEREKIVVGIFFLVWLATLGGSLTVPFAIFGGHIGPTLHCINTAVKPYSSVGIIVSTVSDTLVLLAISYRLITTTSLEDSVKGRVQGFFGGKGLPRISKSLLQGGQQYYLITVGFNIATMAMILSPSVPPVLRAILTVPNLALENAMACRVFRDVRFGLIRNDATIQSSRPNGSTLPSSYQYSRKTGQSGTLIDSVATRDIGGVSVTKSIQELRDPIRDPIPMNVMFPGGKSSSDRDSSEV</sequence>
<evidence type="ECO:0000256" key="2">
    <source>
        <dbReference type="SAM" id="Phobius"/>
    </source>
</evidence>
<dbReference type="STRING" id="50990.A0A4Y7Q570"/>
<organism evidence="3 4">
    <name type="scientific">Rickenella mellea</name>
    <dbReference type="NCBI Taxonomy" id="50990"/>
    <lineage>
        <taxon>Eukaryota</taxon>
        <taxon>Fungi</taxon>
        <taxon>Dikarya</taxon>
        <taxon>Basidiomycota</taxon>
        <taxon>Agaricomycotina</taxon>
        <taxon>Agaricomycetes</taxon>
        <taxon>Hymenochaetales</taxon>
        <taxon>Rickenellaceae</taxon>
        <taxon>Rickenella</taxon>
    </lineage>
</organism>
<feature type="transmembrane region" description="Helical" evidence="2">
    <location>
        <begin position="141"/>
        <end position="164"/>
    </location>
</feature>